<dbReference type="GeneID" id="63820453"/>
<evidence type="ECO:0000313" key="2">
    <source>
        <dbReference type="Proteomes" id="UP000076871"/>
    </source>
</evidence>
<proteinExistence type="predicted"/>
<dbReference type="RefSeq" id="XP_040764514.1">
    <property type="nucleotide sequence ID" value="XM_040903422.1"/>
</dbReference>
<organism evidence="1 2">
    <name type="scientific">Laetiporus sulphureus 93-53</name>
    <dbReference type="NCBI Taxonomy" id="1314785"/>
    <lineage>
        <taxon>Eukaryota</taxon>
        <taxon>Fungi</taxon>
        <taxon>Dikarya</taxon>
        <taxon>Basidiomycota</taxon>
        <taxon>Agaricomycotina</taxon>
        <taxon>Agaricomycetes</taxon>
        <taxon>Polyporales</taxon>
        <taxon>Laetiporus</taxon>
    </lineage>
</organism>
<keyword evidence="2" id="KW-1185">Reference proteome</keyword>
<dbReference type="Proteomes" id="UP000076871">
    <property type="component" value="Unassembled WGS sequence"/>
</dbReference>
<dbReference type="OrthoDB" id="2800779at2759"/>
<feature type="non-terminal residue" evidence="1">
    <location>
        <position position="104"/>
    </location>
</feature>
<sequence>LMSDYDKSIYMSTWLKDGSLKSWFWVIEKIKPQLLHDHAILIENFHAHFGDSNFINSQMDKIKKLVQHLSAAKYAFAFCEIFIHLPIHDDLIKINMFKKGLKDD</sequence>
<dbReference type="InParanoid" id="A0A165ED47"/>
<accession>A0A165ED47</accession>
<name>A0A165ED47_9APHY</name>
<evidence type="ECO:0000313" key="1">
    <source>
        <dbReference type="EMBL" id="KZT06774.1"/>
    </source>
</evidence>
<reference evidence="1 2" key="1">
    <citation type="journal article" date="2016" name="Mol. Biol. Evol.">
        <title>Comparative Genomics of Early-Diverging Mushroom-Forming Fungi Provides Insights into the Origins of Lignocellulose Decay Capabilities.</title>
        <authorList>
            <person name="Nagy L.G."/>
            <person name="Riley R."/>
            <person name="Tritt A."/>
            <person name="Adam C."/>
            <person name="Daum C."/>
            <person name="Floudas D."/>
            <person name="Sun H."/>
            <person name="Yadav J.S."/>
            <person name="Pangilinan J."/>
            <person name="Larsson K.H."/>
            <person name="Matsuura K."/>
            <person name="Barry K."/>
            <person name="Labutti K."/>
            <person name="Kuo R."/>
            <person name="Ohm R.A."/>
            <person name="Bhattacharya S.S."/>
            <person name="Shirouzu T."/>
            <person name="Yoshinaga Y."/>
            <person name="Martin F.M."/>
            <person name="Grigoriev I.V."/>
            <person name="Hibbett D.S."/>
        </authorList>
    </citation>
    <scope>NUCLEOTIDE SEQUENCE [LARGE SCALE GENOMIC DNA]</scope>
    <source>
        <strain evidence="1 2">93-53</strain>
    </source>
</reference>
<evidence type="ECO:0008006" key="3">
    <source>
        <dbReference type="Google" id="ProtNLM"/>
    </source>
</evidence>
<feature type="non-terminal residue" evidence="1">
    <location>
        <position position="1"/>
    </location>
</feature>
<protein>
    <recommendedName>
        <fullName evidence="3">Retrotransposon gag domain-containing protein</fullName>
    </recommendedName>
</protein>
<dbReference type="STRING" id="1314785.A0A165ED47"/>
<dbReference type="EMBL" id="KV427622">
    <property type="protein sequence ID" value="KZT06774.1"/>
    <property type="molecule type" value="Genomic_DNA"/>
</dbReference>
<dbReference type="AlphaFoldDB" id="A0A165ED47"/>
<gene>
    <name evidence="1" type="ORF">LAESUDRAFT_633193</name>
</gene>